<dbReference type="Proteomes" id="UP000705379">
    <property type="component" value="Unassembled WGS sequence"/>
</dbReference>
<organism evidence="3 4">
    <name type="scientific">Roseibium polysiphoniae</name>
    <dbReference type="NCBI Taxonomy" id="2571221"/>
    <lineage>
        <taxon>Bacteria</taxon>
        <taxon>Pseudomonadati</taxon>
        <taxon>Pseudomonadota</taxon>
        <taxon>Alphaproteobacteria</taxon>
        <taxon>Hyphomicrobiales</taxon>
        <taxon>Stappiaceae</taxon>
        <taxon>Roseibium</taxon>
    </lineage>
</organism>
<dbReference type="RefSeq" id="WP_213215581.1">
    <property type="nucleotide sequence ID" value="NZ_JBDWBU010000017.1"/>
</dbReference>
<name>A0A944GSA7_9HYPH</name>
<sequence>MAQKKASADPNPTDGLIVPSKVGKSKEDWIGNQLKRIYDEALTEDIPDDMMSLLDQLDNNASATESNSEESTQ</sequence>
<evidence type="ECO:0000256" key="1">
    <source>
        <dbReference type="SAM" id="MobiDB-lite"/>
    </source>
</evidence>
<evidence type="ECO:0000259" key="2">
    <source>
        <dbReference type="Pfam" id="PF18557"/>
    </source>
</evidence>
<feature type="region of interest" description="Disordered" evidence="1">
    <location>
        <begin position="1"/>
        <end position="20"/>
    </location>
</feature>
<dbReference type="AlphaFoldDB" id="A0A944GSA7"/>
<protein>
    <recommendedName>
        <fullName evidence="2">Anti-sigma factor NepR domain-containing protein</fullName>
    </recommendedName>
</protein>
<comment type="caution">
    <text evidence="3">The sequence shown here is derived from an EMBL/GenBank/DDBJ whole genome shotgun (WGS) entry which is preliminary data.</text>
</comment>
<reference evidence="3" key="1">
    <citation type="submission" date="2018-08" db="EMBL/GenBank/DDBJ databases">
        <authorList>
            <person name="Jin W."/>
            <person name="Wang H."/>
            <person name="Yang Y."/>
            <person name="Li M."/>
            <person name="Liu J."/>
        </authorList>
    </citation>
    <scope>NUCLEOTIDE SEQUENCE</scope>
    <source>
        <strain evidence="3">AESS21</strain>
    </source>
</reference>
<dbReference type="EMBL" id="QTKU01000001">
    <property type="protein sequence ID" value="MBS8260079.1"/>
    <property type="molecule type" value="Genomic_DNA"/>
</dbReference>
<feature type="domain" description="Anti-sigma factor NepR" evidence="2">
    <location>
        <begin position="28"/>
        <end position="59"/>
    </location>
</feature>
<accession>A0A944GSA7</accession>
<dbReference type="Pfam" id="PF18557">
    <property type="entry name" value="NepR"/>
    <property type="match status" value="1"/>
</dbReference>
<dbReference type="InterPro" id="IPR041649">
    <property type="entry name" value="NepR"/>
</dbReference>
<evidence type="ECO:0000313" key="3">
    <source>
        <dbReference type="EMBL" id="MBS8260079.1"/>
    </source>
</evidence>
<reference evidence="3" key="2">
    <citation type="journal article" date="2021" name="Microorganisms">
        <title>Bacterial Dimethylsulfoniopropionate Biosynthesis in the East China Sea.</title>
        <authorList>
            <person name="Liu J."/>
            <person name="Zhang Y."/>
            <person name="Liu J."/>
            <person name="Zhong H."/>
            <person name="Williams B.T."/>
            <person name="Zheng Y."/>
            <person name="Curson A.R.J."/>
            <person name="Sun C."/>
            <person name="Sun H."/>
            <person name="Song D."/>
            <person name="Wagner Mackenzie B."/>
            <person name="Bermejo Martinez A."/>
            <person name="Todd J.D."/>
            <person name="Zhang X.H."/>
        </authorList>
    </citation>
    <scope>NUCLEOTIDE SEQUENCE</scope>
    <source>
        <strain evidence="3">AESS21</strain>
    </source>
</reference>
<proteinExistence type="predicted"/>
<gene>
    <name evidence="3" type="ORF">DYI23_07610</name>
</gene>
<evidence type="ECO:0000313" key="4">
    <source>
        <dbReference type="Proteomes" id="UP000705379"/>
    </source>
</evidence>